<proteinExistence type="inferred from homology"/>
<dbReference type="GO" id="GO:0015031">
    <property type="term" value="P:protein transport"/>
    <property type="evidence" value="ECO:0007669"/>
    <property type="project" value="UniProtKB-KW"/>
</dbReference>
<dbReference type="GO" id="GO:0005886">
    <property type="term" value="C:plasma membrane"/>
    <property type="evidence" value="ECO:0007669"/>
    <property type="project" value="UniProtKB-SubCell"/>
</dbReference>
<evidence type="ECO:0000256" key="9">
    <source>
        <dbReference type="ARBA" id="ARBA00033342"/>
    </source>
</evidence>
<dbReference type="InterPro" id="IPR028053">
    <property type="entry name" value="Membr_insert_YidC_N"/>
</dbReference>
<comment type="similarity">
    <text evidence="2">Belongs to the OXA1/ALB3/YidC family. Type 1 subfamily.</text>
</comment>
<keyword evidence="6" id="KW-0653">Protein transport</keyword>
<evidence type="ECO:0000256" key="6">
    <source>
        <dbReference type="ARBA" id="ARBA00022927"/>
    </source>
</evidence>
<keyword evidence="10" id="KW-1133">Transmembrane helix</keyword>
<keyword evidence="7" id="KW-0143">Chaperone</keyword>
<dbReference type="InterPro" id="IPR038221">
    <property type="entry name" value="YidC_periplasmic_sf"/>
</dbReference>
<evidence type="ECO:0000259" key="11">
    <source>
        <dbReference type="Pfam" id="PF14849"/>
    </source>
</evidence>
<dbReference type="Pfam" id="PF14849">
    <property type="entry name" value="YidC_periplas"/>
    <property type="match status" value="1"/>
</dbReference>
<dbReference type="EMBL" id="UINC01146635">
    <property type="protein sequence ID" value="SVD37480.1"/>
    <property type="molecule type" value="Genomic_DNA"/>
</dbReference>
<keyword evidence="4" id="KW-0813">Transport</keyword>
<dbReference type="AlphaFoldDB" id="A0A382UTE9"/>
<keyword evidence="10" id="KW-0812">Transmembrane</keyword>
<protein>
    <recommendedName>
        <fullName evidence="3">Membrane protein insertase YidC</fullName>
    </recommendedName>
    <alternativeName>
        <fullName evidence="9">Foldase YidC</fullName>
    </alternativeName>
    <alternativeName>
        <fullName evidence="8">Membrane integrase YidC</fullName>
    </alternativeName>
</protein>
<comment type="subcellular location">
    <subcellularLocation>
        <location evidence="1">Cell membrane</location>
        <topology evidence="1">Multi-pass membrane protein</topology>
    </subcellularLocation>
</comment>
<accession>A0A382UTE9</accession>
<organism evidence="12">
    <name type="scientific">marine metagenome</name>
    <dbReference type="NCBI Taxonomy" id="408172"/>
    <lineage>
        <taxon>unclassified sequences</taxon>
        <taxon>metagenomes</taxon>
        <taxon>ecological metagenomes</taxon>
    </lineage>
</organism>
<evidence type="ECO:0000256" key="8">
    <source>
        <dbReference type="ARBA" id="ARBA00033245"/>
    </source>
</evidence>
<name>A0A382UTE9_9ZZZZ</name>
<dbReference type="Gene3D" id="2.70.98.90">
    <property type="match status" value="1"/>
</dbReference>
<keyword evidence="5" id="KW-1003">Cell membrane</keyword>
<evidence type="ECO:0000256" key="7">
    <source>
        <dbReference type="ARBA" id="ARBA00023186"/>
    </source>
</evidence>
<feature type="domain" description="Membrane insertase YidC N-terminal" evidence="11">
    <location>
        <begin position="70"/>
        <end position="276"/>
    </location>
</feature>
<evidence type="ECO:0000313" key="12">
    <source>
        <dbReference type="EMBL" id="SVD37480.1"/>
    </source>
</evidence>
<dbReference type="CDD" id="cd19961">
    <property type="entry name" value="EcYidC-like_peri"/>
    <property type="match status" value="1"/>
</dbReference>
<evidence type="ECO:0000256" key="1">
    <source>
        <dbReference type="ARBA" id="ARBA00004651"/>
    </source>
</evidence>
<sequence length="279" mass="31937">MDTKNVIAAISLSAAVIILYGLFFAPSPPELNQIQEEKNQIIQSSDTPSLEVDEKIVETSRNDALTENQRIFFENESIKGSISLKGSTIDDLTFKKYTETLNGTDQVILLNPREAQNGYFVETGWATNSKNVDVPNAQTVWQIEGNNKLTPNRPVNLIWENDLGIKFQKKISLDNQYLFSIDQSITNSTNNKYNFYPYGQIIRNTAPKVTNFYILHEGLLGVFDEQLVEKDYKDIEEKKFTVNASSGWLGITDKYWITSLIPENNKEFKTDFEYKNKFK</sequence>
<dbReference type="NCBIfam" id="TIGR03593">
    <property type="entry name" value="yidC_nterm"/>
    <property type="match status" value="1"/>
</dbReference>
<evidence type="ECO:0000256" key="2">
    <source>
        <dbReference type="ARBA" id="ARBA00010527"/>
    </source>
</evidence>
<reference evidence="12" key="1">
    <citation type="submission" date="2018-05" db="EMBL/GenBank/DDBJ databases">
        <authorList>
            <person name="Lanie J.A."/>
            <person name="Ng W.-L."/>
            <person name="Kazmierczak K.M."/>
            <person name="Andrzejewski T.M."/>
            <person name="Davidsen T.M."/>
            <person name="Wayne K.J."/>
            <person name="Tettelin H."/>
            <person name="Glass J.I."/>
            <person name="Rusch D."/>
            <person name="Podicherti R."/>
            <person name="Tsui H.-C.T."/>
            <person name="Winkler M.E."/>
        </authorList>
    </citation>
    <scope>NUCLEOTIDE SEQUENCE</scope>
</reference>
<evidence type="ECO:0000256" key="10">
    <source>
        <dbReference type="SAM" id="Phobius"/>
    </source>
</evidence>
<feature type="non-terminal residue" evidence="12">
    <location>
        <position position="279"/>
    </location>
</feature>
<evidence type="ECO:0000256" key="3">
    <source>
        <dbReference type="ARBA" id="ARBA00015325"/>
    </source>
</evidence>
<keyword evidence="10" id="KW-0472">Membrane</keyword>
<gene>
    <name evidence="12" type="ORF">METZ01_LOCUS390334</name>
</gene>
<evidence type="ECO:0000256" key="5">
    <source>
        <dbReference type="ARBA" id="ARBA00022475"/>
    </source>
</evidence>
<evidence type="ECO:0000256" key="4">
    <source>
        <dbReference type="ARBA" id="ARBA00022448"/>
    </source>
</evidence>
<feature type="transmembrane region" description="Helical" evidence="10">
    <location>
        <begin position="6"/>
        <end position="25"/>
    </location>
</feature>